<evidence type="ECO:0000313" key="7">
    <source>
        <dbReference type="EMBL" id="PJK27801.1"/>
    </source>
</evidence>
<dbReference type="SUPFAM" id="SSF52518">
    <property type="entry name" value="Thiamin diphosphate-binding fold (THDP-binding)"/>
    <property type="match status" value="2"/>
</dbReference>
<dbReference type="EMBL" id="PHIG01000054">
    <property type="protein sequence ID" value="PJK27801.1"/>
    <property type="molecule type" value="Genomic_DNA"/>
</dbReference>
<dbReference type="RefSeq" id="WP_109795626.1">
    <property type="nucleotide sequence ID" value="NZ_PHIG01000054.1"/>
</dbReference>
<evidence type="ECO:0000256" key="2">
    <source>
        <dbReference type="ARBA" id="ARBA00023052"/>
    </source>
</evidence>
<feature type="domain" description="Thiamine pyrophosphate enzyme N-terminal TPP-binding" evidence="6">
    <location>
        <begin position="3"/>
        <end position="118"/>
    </location>
</feature>
<dbReference type="OrthoDB" id="4494979at2"/>
<evidence type="ECO:0000256" key="1">
    <source>
        <dbReference type="ARBA" id="ARBA00007812"/>
    </source>
</evidence>
<evidence type="ECO:0000259" key="5">
    <source>
        <dbReference type="Pfam" id="PF02775"/>
    </source>
</evidence>
<dbReference type="InterPro" id="IPR029061">
    <property type="entry name" value="THDP-binding"/>
</dbReference>
<dbReference type="GO" id="GO:0003984">
    <property type="term" value="F:acetolactate synthase activity"/>
    <property type="evidence" value="ECO:0007669"/>
    <property type="project" value="TreeGrafter"/>
</dbReference>
<keyword evidence="8" id="KW-1185">Reference proteome</keyword>
<dbReference type="InterPro" id="IPR000399">
    <property type="entry name" value="TPP-bd_CS"/>
</dbReference>
<dbReference type="Gene3D" id="3.40.50.1220">
    <property type="entry name" value="TPP-binding domain"/>
    <property type="match status" value="1"/>
</dbReference>
<dbReference type="GO" id="GO:0009097">
    <property type="term" value="P:isoleucine biosynthetic process"/>
    <property type="evidence" value="ECO:0007669"/>
    <property type="project" value="TreeGrafter"/>
</dbReference>
<organism evidence="7 8">
    <name type="scientific">Minwuia thermotolerans</name>
    <dbReference type="NCBI Taxonomy" id="2056226"/>
    <lineage>
        <taxon>Bacteria</taxon>
        <taxon>Pseudomonadati</taxon>
        <taxon>Pseudomonadota</taxon>
        <taxon>Alphaproteobacteria</taxon>
        <taxon>Minwuiales</taxon>
        <taxon>Minwuiaceae</taxon>
        <taxon>Minwuia</taxon>
    </lineage>
</organism>
<name>A0A2M9FWH0_9PROT</name>
<comment type="caution">
    <text evidence="7">The sequence shown here is derived from an EMBL/GenBank/DDBJ whole genome shotgun (WGS) entry which is preliminary data.</text>
</comment>
<dbReference type="AlphaFoldDB" id="A0A2M9FWH0"/>
<evidence type="ECO:0000259" key="6">
    <source>
        <dbReference type="Pfam" id="PF02776"/>
    </source>
</evidence>
<feature type="domain" description="Thiamine pyrophosphate enzyme TPP-binding" evidence="5">
    <location>
        <begin position="368"/>
        <end position="514"/>
    </location>
</feature>
<dbReference type="GO" id="GO:0005948">
    <property type="term" value="C:acetolactate synthase complex"/>
    <property type="evidence" value="ECO:0007669"/>
    <property type="project" value="TreeGrafter"/>
</dbReference>
<proteinExistence type="inferred from homology"/>
<dbReference type="GO" id="GO:0030976">
    <property type="term" value="F:thiamine pyrophosphate binding"/>
    <property type="evidence" value="ECO:0007669"/>
    <property type="project" value="InterPro"/>
</dbReference>
<dbReference type="SUPFAM" id="SSF52467">
    <property type="entry name" value="DHS-like NAD/FAD-binding domain"/>
    <property type="match status" value="1"/>
</dbReference>
<dbReference type="InterPro" id="IPR045229">
    <property type="entry name" value="TPP_enz"/>
</dbReference>
<dbReference type="CDD" id="cd07035">
    <property type="entry name" value="TPP_PYR_POX_like"/>
    <property type="match status" value="1"/>
</dbReference>
<dbReference type="GO" id="GO:0009099">
    <property type="term" value="P:L-valine biosynthetic process"/>
    <property type="evidence" value="ECO:0007669"/>
    <property type="project" value="TreeGrafter"/>
</dbReference>
<keyword evidence="2 3" id="KW-0786">Thiamine pyrophosphate</keyword>
<dbReference type="Gene3D" id="3.40.50.970">
    <property type="match status" value="2"/>
</dbReference>
<dbReference type="Pfam" id="PF00205">
    <property type="entry name" value="TPP_enzyme_M"/>
    <property type="match status" value="1"/>
</dbReference>
<evidence type="ECO:0000259" key="4">
    <source>
        <dbReference type="Pfam" id="PF00205"/>
    </source>
</evidence>
<dbReference type="InterPro" id="IPR029035">
    <property type="entry name" value="DHS-like_NAD/FAD-binding_dom"/>
</dbReference>
<dbReference type="InterPro" id="IPR011766">
    <property type="entry name" value="TPP_enzyme_TPP-bd"/>
</dbReference>
<evidence type="ECO:0000256" key="3">
    <source>
        <dbReference type="RuleBase" id="RU362132"/>
    </source>
</evidence>
<dbReference type="Pfam" id="PF02776">
    <property type="entry name" value="TPP_enzyme_N"/>
    <property type="match status" value="1"/>
</dbReference>
<reference evidence="7 8" key="1">
    <citation type="submission" date="2017-11" db="EMBL/GenBank/DDBJ databases">
        <title>Draft genome sequence of Rhizobiales bacterium SY3-13.</title>
        <authorList>
            <person name="Sun C."/>
        </authorList>
    </citation>
    <scope>NUCLEOTIDE SEQUENCE [LARGE SCALE GENOMIC DNA]</scope>
    <source>
        <strain evidence="7 8">SY3-13</strain>
    </source>
</reference>
<dbReference type="PROSITE" id="PS00187">
    <property type="entry name" value="TPP_ENZYMES"/>
    <property type="match status" value="1"/>
</dbReference>
<comment type="similarity">
    <text evidence="1 3">Belongs to the TPP enzyme family.</text>
</comment>
<dbReference type="Proteomes" id="UP000229498">
    <property type="component" value="Unassembled WGS sequence"/>
</dbReference>
<evidence type="ECO:0000313" key="8">
    <source>
        <dbReference type="Proteomes" id="UP000229498"/>
    </source>
</evidence>
<feature type="domain" description="Thiamine pyrophosphate enzyme central" evidence="4">
    <location>
        <begin position="185"/>
        <end position="313"/>
    </location>
</feature>
<dbReference type="GO" id="GO:0050660">
    <property type="term" value="F:flavin adenine dinucleotide binding"/>
    <property type="evidence" value="ECO:0007669"/>
    <property type="project" value="TreeGrafter"/>
</dbReference>
<dbReference type="GO" id="GO:0000287">
    <property type="term" value="F:magnesium ion binding"/>
    <property type="evidence" value="ECO:0007669"/>
    <property type="project" value="InterPro"/>
</dbReference>
<dbReference type="CDD" id="cd00568">
    <property type="entry name" value="TPP_enzymes"/>
    <property type="match status" value="1"/>
</dbReference>
<dbReference type="InterPro" id="IPR012001">
    <property type="entry name" value="Thiamin_PyroP_enz_TPP-bd_dom"/>
</dbReference>
<dbReference type="Pfam" id="PF02775">
    <property type="entry name" value="TPP_enzyme_C"/>
    <property type="match status" value="1"/>
</dbReference>
<gene>
    <name evidence="7" type="ORF">CVT23_20185</name>
</gene>
<dbReference type="InterPro" id="IPR012000">
    <property type="entry name" value="Thiamin_PyroP_enz_cen_dom"/>
</dbReference>
<dbReference type="PANTHER" id="PTHR18968:SF129">
    <property type="entry name" value="ACETOLACTATE SYNTHASE"/>
    <property type="match status" value="1"/>
</dbReference>
<accession>A0A2M9FWH0</accession>
<dbReference type="PANTHER" id="PTHR18968">
    <property type="entry name" value="THIAMINE PYROPHOSPHATE ENZYMES"/>
    <property type="match status" value="1"/>
</dbReference>
<sequence>MTTFAEALVGALRARGTRHLFGVPGGGSSLDLIEACGKLGVRFVLTRTETAAMLAAAATAEITGAPGAALAGVGPGAASAVNGMAYCALERAPVMLFTDRVPEDPNRPSWHQKFDQPAMFRPVARAAAWLTPSTPGAEIAALMDIMTADPRGPVHVDMTAAEAGLPFEDAVPGPAEQDAAPPPELARIAERLDGSCRVAMIVGLQARHAGEPVRALARALNAACLTTYKAKGVIADDDSHFVATFTGGTAEAAVLNDADLILLVGHDPVEAIPGRWMYDAPVLALSAWDWAAAGGHPAPEVMAVGDIGRMAAELARTARGADWDEAIAGHRAAYRARVAYPAVEGVSPDDAVRMIQAASDTSARLTVDAGAHMIPTLAQWIAREPAGVLKSNGLSTMGYALPAAIGSACAEPDRPVVAITGDGGAMMCLGELATAAELNADITYVILNDSALSLIDVKQRNQQRPRSGVASETFDFAAMARAFGWAAATVDRLDRLQPALDLLATYDLPKLIDIRIDPSGYGGQFEAMRG</sequence>
<evidence type="ECO:0008006" key="9">
    <source>
        <dbReference type="Google" id="ProtNLM"/>
    </source>
</evidence>
<protein>
    <recommendedName>
        <fullName evidence="9">Acetolactate synthase</fullName>
    </recommendedName>
</protein>